<dbReference type="Pfam" id="PF06733">
    <property type="entry name" value="DEAD_2"/>
    <property type="match status" value="1"/>
</dbReference>
<dbReference type="PANTHER" id="PTHR11472:SF34">
    <property type="entry name" value="REGULATOR OF TELOMERE ELONGATION HELICASE 1"/>
    <property type="match status" value="1"/>
</dbReference>
<dbReference type="InterPro" id="IPR057498">
    <property type="entry name" value="Rtel1_ARCH"/>
</dbReference>
<keyword evidence="1" id="KW-0547">Nucleotide-binding</keyword>
<evidence type="ECO:0000256" key="3">
    <source>
        <dbReference type="ARBA" id="ARBA00022840"/>
    </source>
</evidence>
<protein>
    <recommendedName>
        <fullName evidence="4">Helicase ATP-binding domain-containing protein</fullName>
    </recommendedName>
</protein>
<gene>
    <name evidence="5" type="ORF">SPARVUS_LOCUS12200302</name>
</gene>
<dbReference type="Pfam" id="PF23109">
    <property type="entry name" value="ARCH_RTEL1"/>
    <property type="match status" value="1"/>
</dbReference>
<name>A0ABN9FJP5_9NEOB</name>
<dbReference type="InterPro" id="IPR045028">
    <property type="entry name" value="DinG/Rad3-like"/>
</dbReference>
<keyword evidence="3" id="KW-0067">ATP-binding</keyword>
<dbReference type="InterPro" id="IPR014001">
    <property type="entry name" value="Helicase_ATP-bd"/>
</dbReference>
<evidence type="ECO:0000256" key="2">
    <source>
        <dbReference type="ARBA" id="ARBA00022801"/>
    </source>
</evidence>
<comment type="caution">
    <text evidence="5">The sequence shown here is derived from an EMBL/GenBank/DDBJ whole genome shotgun (WGS) entry which is preliminary data.</text>
</comment>
<evidence type="ECO:0000313" key="6">
    <source>
        <dbReference type="Proteomes" id="UP001162483"/>
    </source>
</evidence>
<keyword evidence="6" id="KW-1185">Reference proteome</keyword>
<dbReference type="Proteomes" id="UP001162483">
    <property type="component" value="Unassembled WGS sequence"/>
</dbReference>
<sequence>MPQVQVAGVPVEFPFPPYPCQEDYMRKVIECLQQSVNGVLESPTGTGKTLCLLCATLAWRQHFKDAITARKIKERMNGGELFPDRPAADWGSGEANPQGSAYYSDIPKIIYASRTHSQLTQVISELKQTVYRPKVSVLGSREQLCIHPEVKKQESNHVKVHMCRSKVSSRSCHFYNNVDEKSTEKDLTTQILDIEDLVKNGTKHRACPYYLSRNLKQHADIIFMPYNYLLDPKSRKAHNIDLKGAVVIFDEAHNVERMCEESASFDLTPYDLASGIDALDLVINELTDNLEQKKFSAEFSMESSTPSLNIQLEDLAKIKGALLQLENAIDAINLPADGTGITKDGSYIFELLGYAGINYNTKTDLLDLLEQIIQHVGGSSGVFTNTFGLQKLSDIIQVRFPFTLQL</sequence>
<dbReference type="InterPro" id="IPR014013">
    <property type="entry name" value="Helic_SF1/SF2_ATP-bd_DinG/Rad3"/>
</dbReference>
<evidence type="ECO:0000313" key="5">
    <source>
        <dbReference type="EMBL" id="CAI9597239.1"/>
    </source>
</evidence>
<proteinExistence type="predicted"/>
<feature type="domain" description="Helicase ATP-binding" evidence="4">
    <location>
        <begin position="7"/>
        <end position="297"/>
    </location>
</feature>
<feature type="non-terminal residue" evidence="5">
    <location>
        <position position="406"/>
    </location>
</feature>
<evidence type="ECO:0000259" key="4">
    <source>
        <dbReference type="PROSITE" id="PS51193"/>
    </source>
</evidence>
<dbReference type="PANTHER" id="PTHR11472">
    <property type="entry name" value="DNA REPAIR DEAD HELICASE RAD3/XP-D SUBFAMILY MEMBER"/>
    <property type="match status" value="1"/>
</dbReference>
<dbReference type="SUPFAM" id="SSF52540">
    <property type="entry name" value="P-loop containing nucleoside triphosphate hydrolases"/>
    <property type="match status" value="1"/>
</dbReference>
<dbReference type="Gene3D" id="3.40.50.300">
    <property type="entry name" value="P-loop containing nucleotide triphosphate hydrolases"/>
    <property type="match status" value="1"/>
</dbReference>
<dbReference type="CDD" id="cd17970">
    <property type="entry name" value="DEAHc_FancJ"/>
    <property type="match status" value="1"/>
</dbReference>
<dbReference type="InterPro" id="IPR006554">
    <property type="entry name" value="Helicase-like_DEXD_c2"/>
</dbReference>
<keyword evidence="2" id="KW-0378">Hydrolase</keyword>
<dbReference type="SMART" id="SM00487">
    <property type="entry name" value="DEXDc"/>
    <property type="match status" value="1"/>
</dbReference>
<accession>A0ABN9FJP5</accession>
<evidence type="ECO:0000256" key="1">
    <source>
        <dbReference type="ARBA" id="ARBA00022741"/>
    </source>
</evidence>
<organism evidence="5 6">
    <name type="scientific">Staurois parvus</name>
    <dbReference type="NCBI Taxonomy" id="386267"/>
    <lineage>
        <taxon>Eukaryota</taxon>
        <taxon>Metazoa</taxon>
        <taxon>Chordata</taxon>
        <taxon>Craniata</taxon>
        <taxon>Vertebrata</taxon>
        <taxon>Euteleostomi</taxon>
        <taxon>Amphibia</taxon>
        <taxon>Batrachia</taxon>
        <taxon>Anura</taxon>
        <taxon>Neobatrachia</taxon>
        <taxon>Ranoidea</taxon>
        <taxon>Ranidae</taxon>
        <taxon>Staurois</taxon>
    </lineage>
</organism>
<dbReference type="EMBL" id="CATNWA010017007">
    <property type="protein sequence ID" value="CAI9597239.1"/>
    <property type="molecule type" value="Genomic_DNA"/>
</dbReference>
<dbReference type="PROSITE" id="PS51193">
    <property type="entry name" value="HELICASE_ATP_BIND_2"/>
    <property type="match status" value="1"/>
</dbReference>
<dbReference type="InterPro" id="IPR010614">
    <property type="entry name" value="RAD3-like_helicase_DEAD"/>
</dbReference>
<dbReference type="InterPro" id="IPR027417">
    <property type="entry name" value="P-loop_NTPase"/>
</dbReference>
<dbReference type="SMART" id="SM00488">
    <property type="entry name" value="DEXDc2"/>
    <property type="match status" value="1"/>
</dbReference>
<reference evidence="5" key="1">
    <citation type="submission" date="2023-05" db="EMBL/GenBank/DDBJ databases">
        <authorList>
            <person name="Stuckert A."/>
        </authorList>
    </citation>
    <scope>NUCLEOTIDE SEQUENCE</scope>
</reference>